<dbReference type="RefSeq" id="WP_011700720.1">
    <property type="nucleotide sequence ID" value="NC_008554.1"/>
</dbReference>
<dbReference type="KEGG" id="sfu:Sfum_3936"/>
<evidence type="ECO:0000313" key="5">
    <source>
        <dbReference type="Proteomes" id="UP000001784"/>
    </source>
</evidence>
<dbReference type="STRING" id="335543.Sfum_3936"/>
<dbReference type="SMART" id="SM00910">
    <property type="entry name" value="HIRAN"/>
    <property type="match status" value="1"/>
</dbReference>
<dbReference type="Gene3D" id="3.30.70.2330">
    <property type="match status" value="1"/>
</dbReference>
<protein>
    <recommendedName>
        <fullName evidence="3">HIRAN domain-containing protein</fullName>
    </recommendedName>
</protein>
<dbReference type="Proteomes" id="UP000001784">
    <property type="component" value="Chromosome"/>
</dbReference>
<dbReference type="InterPro" id="IPR014905">
    <property type="entry name" value="HIRAN"/>
</dbReference>
<dbReference type="InParanoid" id="A0LQA3"/>
<dbReference type="AlphaFoldDB" id="A0LQA3"/>
<dbReference type="eggNOG" id="ENOG50300R6">
    <property type="taxonomic scope" value="Bacteria"/>
</dbReference>
<dbReference type="GO" id="GO:0003676">
    <property type="term" value="F:nucleic acid binding"/>
    <property type="evidence" value="ECO:0007669"/>
    <property type="project" value="InterPro"/>
</dbReference>
<sequence length="135" mass="15219">MMGRRSFLCALGTGVVLPLITDRDGPNRPEDRRVHLIDVHIAGFRYYEGVKPEVARSLRVGDDVILRREPENAYDEKAVEVYTRSGLKLGYLPRADNSIVASLADQDIDLRAELCFLDSGAGFREWPGVRVYQLI</sequence>
<evidence type="ECO:0000256" key="2">
    <source>
        <dbReference type="ARBA" id="ARBA00022801"/>
    </source>
</evidence>
<dbReference type="GO" id="GO:0008270">
    <property type="term" value="F:zinc ion binding"/>
    <property type="evidence" value="ECO:0007669"/>
    <property type="project" value="InterPro"/>
</dbReference>
<dbReference type="HOGENOM" id="CLU_154672_0_1_7"/>
<keyword evidence="5" id="KW-1185">Reference proteome</keyword>
<gene>
    <name evidence="4" type="ordered locus">Sfum_3936</name>
</gene>
<keyword evidence="2" id="KW-0378">Hydrolase</keyword>
<evidence type="ECO:0000259" key="3">
    <source>
        <dbReference type="SMART" id="SM00910"/>
    </source>
</evidence>
<proteinExistence type="predicted"/>
<dbReference type="EMBL" id="CP000478">
    <property type="protein sequence ID" value="ABK19605.1"/>
    <property type="molecule type" value="Genomic_DNA"/>
</dbReference>
<name>A0LQA3_SYNFM</name>
<reference evidence="4 5" key="1">
    <citation type="submission" date="2006-10" db="EMBL/GenBank/DDBJ databases">
        <title>Complete sequence of Syntrophobacter fumaroxidans MPOB.</title>
        <authorList>
            <consortium name="US DOE Joint Genome Institute"/>
            <person name="Copeland A."/>
            <person name="Lucas S."/>
            <person name="Lapidus A."/>
            <person name="Barry K."/>
            <person name="Detter J.C."/>
            <person name="Glavina del Rio T."/>
            <person name="Hammon N."/>
            <person name="Israni S."/>
            <person name="Pitluck S."/>
            <person name="Goltsman E.G."/>
            <person name="Martinez M."/>
            <person name="Schmutz J."/>
            <person name="Larimer F."/>
            <person name="Land M."/>
            <person name="Hauser L."/>
            <person name="Kyrpides N."/>
            <person name="Kim E."/>
            <person name="Boone D.R."/>
            <person name="Brockman F."/>
            <person name="Culley D."/>
            <person name="Ferry J."/>
            <person name="Gunsalus R."/>
            <person name="McInerney M.J."/>
            <person name="Morrison M."/>
            <person name="Plugge C."/>
            <person name="Rohlin L."/>
            <person name="Scholten J."/>
            <person name="Sieber J."/>
            <person name="Stams A.J.M."/>
            <person name="Worm P."/>
            <person name="Henstra A.M."/>
            <person name="Richardson P."/>
        </authorList>
    </citation>
    <scope>NUCLEOTIDE SEQUENCE [LARGE SCALE GENOMIC DNA]</scope>
    <source>
        <strain evidence="5">DSM 10017 / MPOB</strain>
    </source>
</reference>
<accession>A0LQA3</accession>
<evidence type="ECO:0000256" key="1">
    <source>
        <dbReference type="ARBA" id="ARBA00022723"/>
    </source>
</evidence>
<evidence type="ECO:0000313" key="4">
    <source>
        <dbReference type="EMBL" id="ABK19605.1"/>
    </source>
</evidence>
<keyword evidence="1" id="KW-0479">Metal-binding</keyword>
<dbReference type="OrthoDB" id="5421673at2"/>
<feature type="domain" description="HIRAN" evidence="3">
    <location>
        <begin position="34"/>
        <end position="135"/>
    </location>
</feature>
<organism evidence="4 5">
    <name type="scientific">Syntrophobacter fumaroxidans (strain DSM 10017 / MPOB)</name>
    <dbReference type="NCBI Taxonomy" id="335543"/>
    <lineage>
        <taxon>Bacteria</taxon>
        <taxon>Pseudomonadati</taxon>
        <taxon>Thermodesulfobacteriota</taxon>
        <taxon>Syntrophobacteria</taxon>
        <taxon>Syntrophobacterales</taxon>
        <taxon>Syntrophobacteraceae</taxon>
        <taxon>Syntrophobacter</taxon>
    </lineage>
</organism>
<dbReference type="Pfam" id="PF08797">
    <property type="entry name" value="HIRAN"/>
    <property type="match status" value="1"/>
</dbReference>
<dbReference type="GO" id="GO:0016818">
    <property type="term" value="F:hydrolase activity, acting on acid anhydrides, in phosphorus-containing anhydrides"/>
    <property type="evidence" value="ECO:0007669"/>
    <property type="project" value="InterPro"/>
</dbReference>